<feature type="domain" description="Hydantoinase A/oxoprolinase" evidence="1">
    <location>
        <begin position="200"/>
        <end position="492"/>
    </location>
</feature>
<dbReference type="GO" id="GO:0005829">
    <property type="term" value="C:cytosol"/>
    <property type="evidence" value="ECO:0007669"/>
    <property type="project" value="TreeGrafter"/>
</dbReference>
<dbReference type="SUPFAM" id="SSF53067">
    <property type="entry name" value="Actin-like ATPase domain"/>
    <property type="match status" value="1"/>
</dbReference>
<protein>
    <submittedName>
        <fullName evidence="4">N-methylhydantoinase A</fullName>
    </submittedName>
</protein>
<evidence type="ECO:0000259" key="3">
    <source>
        <dbReference type="Pfam" id="PF19278"/>
    </source>
</evidence>
<organism evidence="4 5">
    <name type="scientific">Haloarchaeobius iranensis</name>
    <dbReference type="NCBI Taxonomy" id="996166"/>
    <lineage>
        <taxon>Archaea</taxon>
        <taxon>Methanobacteriati</taxon>
        <taxon>Methanobacteriota</taxon>
        <taxon>Stenosarchaea group</taxon>
        <taxon>Halobacteria</taxon>
        <taxon>Halobacteriales</taxon>
        <taxon>Halorubellaceae</taxon>
        <taxon>Haloarchaeobius</taxon>
    </lineage>
</organism>
<accession>A0A1H0B110</accession>
<dbReference type="EMBL" id="FNIA01000032">
    <property type="protein sequence ID" value="SDN39318.1"/>
    <property type="molecule type" value="Genomic_DNA"/>
</dbReference>
<evidence type="ECO:0000313" key="5">
    <source>
        <dbReference type="Proteomes" id="UP000199370"/>
    </source>
</evidence>
<evidence type="ECO:0000259" key="2">
    <source>
        <dbReference type="Pfam" id="PF05378"/>
    </source>
</evidence>
<dbReference type="PANTHER" id="PTHR11365:SF23">
    <property type="entry name" value="HYPOTHETICAL 5-OXOPROLINASE (EUROFUNG)-RELATED"/>
    <property type="match status" value="1"/>
</dbReference>
<dbReference type="InterPro" id="IPR002821">
    <property type="entry name" value="Hydantoinase_A"/>
</dbReference>
<dbReference type="InterPro" id="IPR049517">
    <property type="entry name" value="ACX-like_C"/>
</dbReference>
<evidence type="ECO:0000259" key="1">
    <source>
        <dbReference type="Pfam" id="PF01968"/>
    </source>
</evidence>
<gene>
    <name evidence="4" type="ORF">SAMN05192554_13219</name>
</gene>
<dbReference type="InterPro" id="IPR043129">
    <property type="entry name" value="ATPase_NBD"/>
</dbReference>
<dbReference type="Proteomes" id="UP000199370">
    <property type="component" value="Unassembled WGS sequence"/>
</dbReference>
<feature type="domain" description="Acetophenone carboxylase-like C-terminal" evidence="3">
    <location>
        <begin position="505"/>
        <end position="680"/>
    </location>
</feature>
<keyword evidence="5" id="KW-1185">Reference proteome</keyword>
<proteinExistence type="predicted"/>
<dbReference type="OrthoDB" id="8261at2157"/>
<name>A0A1H0B110_9EURY</name>
<dbReference type="STRING" id="996166.SAMN05192554_13219"/>
<evidence type="ECO:0000313" key="4">
    <source>
        <dbReference type="EMBL" id="SDN39318.1"/>
    </source>
</evidence>
<feature type="domain" description="Hydantoinase/oxoprolinase N-terminal" evidence="2">
    <location>
        <begin position="7"/>
        <end position="178"/>
    </location>
</feature>
<dbReference type="InterPro" id="IPR045079">
    <property type="entry name" value="Oxoprolinase-like"/>
</dbReference>
<reference evidence="4 5" key="1">
    <citation type="submission" date="2016-10" db="EMBL/GenBank/DDBJ databases">
        <authorList>
            <person name="de Groot N.N."/>
        </authorList>
    </citation>
    <scope>NUCLEOTIDE SEQUENCE [LARGE SCALE GENOMIC DNA]</scope>
    <source>
        <strain evidence="5">EB21,IBRC-M 10013,KCTC 4048</strain>
    </source>
</reference>
<dbReference type="GO" id="GO:0006749">
    <property type="term" value="P:glutathione metabolic process"/>
    <property type="evidence" value="ECO:0007669"/>
    <property type="project" value="TreeGrafter"/>
</dbReference>
<dbReference type="AlphaFoldDB" id="A0A1H0B110"/>
<dbReference type="RefSeq" id="WP_089736248.1">
    <property type="nucleotide sequence ID" value="NZ_FNIA01000032.1"/>
</dbReference>
<dbReference type="Pfam" id="PF19278">
    <property type="entry name" value="Hydant_A_C"/>
    <property type="match status" value="1"/>
</dbReference>
<sequence length="681" mass="73838">MTEYTTRVAVDIGGTFTDLVAVRDGGLTLAKASTTPSNFAGGVLDAVEKRDLPLASVDQFVHGTTVVINAITERTGEETALLTTEGFRDVLDVTRANRPDMFNYQYEKPEPFIPRRHRWEVPERVDQAGETVEPLDEDAVRDAARDIRDAGFDTIAVSYLHSYENPDHERRTRELVAEVHPDAYVTLSHELTKEYREYERTNTTVLNSYVRPIADEYLDTLAGRLGDRGFDGNTYAMKSNAGTASFDEARRRPVEMVESGPVGGVYGAAHVGRQLHEPDVVSFDMGGTTAKTSVVQDGEVTIDTDYWLESSPRDEGYPLKIPVVDIVEIGAGGGSIAWVDKGGSINVGPKSSGADPGPACYGRGGTEPTVTDANLLTGRLNPDYFLGGDMSLDVDAAESALEPLADTFGTSVREAAHGVLRVVNSNMANALKQVSIRRGHDPRDFVMVASGGAGPLHAATLGRELGVKETVVPRAPGQFSAWGMLMTDLRKDFARTHVRPFDAAHAGDVADIVDELEAEARDAYAAEEVDEDDLVLERSVDLRYAGQEHTVNTPLGDGPIDASRVAGTVERFHERHERTYNFRLDDPCEVVNVRLTASAPMPKPTVESLATDGEPADAVKATRAVDFATEGVHDARVYERDALPTKTPIDGPAVVEEPACTTLVHPDQTLTVDSFGHLHIS</sequence>
<dbReference type="Pfam" id="PF05378">
    <property type="entry name" value="Hydant_A_N"/>
    <property type="match status" value="1"/>
</dbReference>
<dbReference type="GO" id="GO:0017168">
    <property type="term" value="F:5-oxoprolinase (ATP-hydrolyzing) activity"/>
    <property type="evidence" value="ECO:0007669"/>
    <property type="project" value="TreeGrafter"/>
</dbReference>
<dbReference type="Pfam" id="PF01968">
    <property type="entry name" value="Hydantoinase_A"/>
    <property type="match status" value="1"/>
</dbReference>
<dbReference type="PANTHER" id="PTHR11365">
    <property type="entry name" value="5-OXOPROLINASE RELATED"/>
    <property type="match status" value="1"/>
</dbReference>
<dbReference type="InterPro" id="IPR008040">
    <property type="entry name" value="Hydant_A_N"/>
</dbReference>